<keyword evidence="1" id="KW-1133">Transmembrane helix</keyword>
<protein>
    <submittedName>
        <fullName evidence="2">Uncharacterized protein</fullName>
    </submittedName>
</protein>
<keyword evidence="1" id="KW-0812">Transmembrane</keyword>
<evidence type="ECO:0000313" key="3">
    <source>
        <dbReference type="Proteomes" id="UP001516023"/>
    </source>
</evidence>
<gene>
    <name evidence="2" type="ORF">HJC23_012708</name>
</gene>
<evidence type="ECO:0000313" key="2">
    <source>
        <dbReference type="EMBL" id="KAL3789003.1"/>
    </source>
</evidence>
<accession>A0ABD3PML5</accession>
<feature type="transmembrane region" description="Helical" evidence="1">
    <location>
        <begin position="41"/>
        <end position="65"/>
    </location>
</feature>
<reference evidence="2 3" key="1">
    <citation type="journal article" date="2020" name="G3 (Bethesda)">
        <title>Improved Reference Genome for Cyclotella cryptica CCMP332, a Model for Cell Wall Morphogenesis, Salinity Adaptation, and Lipid Production in Diatoms (Bacillariophyta).</title>
        <authorList>
            <person name="Roberts W.R."/>
            <person name="Downey K.M."/>
            <person name="Ruck E.C."/>
            <person name="Traller J.C."/>
            <person name="Alverson A.J."/>
        </authorList>
    </citation>
    <scope>NUCLEOTIDE SEQUENCE [LARGE SCALE GENOMIC DNA]</scope>
    <source>
        <strain evidence="2 3">CCMP332</strain>
    </source>
</reference>
<dbReference type="Proteomes" id="UP001516023">
    <property type="component" value="Unassembled WGS sequence"/>
</dbReference>
<keyword evidence="3" id="KW-1185">Reference proteome</keyword>
<dbReference type="EMBL" id="JABMIG020000148">
    <property type="protein sequence ID" value="KAL3789003.1"/>
    <property type="molecule type" value="Genomic_DNA"/>
</dbReference>
<organism evidence="2 3">
    <name type="scientific">Cyclotella cryptica</name>
    <dbReference type="NCBI Taxonomy" id="29204"/>
    <lineage>
        <taxon>Eukaryota</taxon>
        <taxon>Sar</taxon>
        <taxon>Stramenopiles</taxon>
        <taxon>Ochrophyta</taxon>
        <taxon>Bacillariophyta</taxon>
        <taxon>Coscinodiscophyceae</taxon>
        <taxon>Thalassiosirophycidae</taxon>
        <taxon>Stephanodiscales</taxon>
        <taxon>Stephanodiscaceae</taxon>
        <taxon>Cyclotella</taxon>
    </lineage>
</organism>
<proteinExistence type="predicted"/>
<sequence>MAVKDTYSFAQVEAVRPIPPHVEGPPPVPLEMNDGGKPSDAAIMVGCGVIGILVGGPLLAIITALGGRWAADQNGPFAEFTLSVGRIAEASWKKTREEHLWCKLKSVIRSMFVKSNKCACDSCRH</sequence>
<evidence type="ECO:0000256" key="1">
    <source>
        <dbReference type="SAM" id="Phobius"/>
    </source>
</evidence>
<dbReference type="AlphaFoldDB" id="A0ABD3PML5"/>
<keyword evidence="1" id="KW-0472">Membrane</keyword>
<comment type="caution">
    <text evidence="2">The sequence shown here is derived from an EMBL/GenBank/DDBJ whole genome shotgun (WGS) entry which is preliminary data.</text>
</comment>
<name>A0ABD3PML5_9STRA</name>